<dbReference type="InterPro" id="IPR001245">
    <property type="entry name" value="Ser-Thr/Tyr_kinase_cat_dom"/>
</dbReference>
<dbReference type="PANTHER" id="PTHR48006">
    <property type="entry name" value="LEUCINE-RICH REPEAT-CONTAINING PROTEIN DDB_G0281931-RELATED"/>
    <property type="match status" value="1"/>
</dbReference>
<dbReference type="PIRSF" id="PIRSF000654">
    <property type="entry name" value="Integrin-linked_kinase"/>
    <property type="match status" value="1"/>
</dbReference>
<dbReference type="Gene3D" id="1.10.510.10">
    <property type="entry name" value="Transferase(Phosphotransferase) domain 1"/>
    <property type="match status" value="2"/>
</dbReference>
<dbReference type="InterPro" id="IPR051824">
    <property type="entry name" value="LRR_Rcpt-Like_S/T_Kinase"/>
</dbReference>
<dbReference type="AlphaFoldDB" id="A0AAW1WZE2"/>
<organism evidence="3 4">
    <name type="scientific">Rubus argutus</name>
    <name type="common">Southern blackberry</name>
    <dbReference type="NCBI Taxonomy" id="59490"/>
    <lineage>
        <taxon>Eukaryota</taxon>
        <taxon>Viridiplantae</taxon>
        <taxon>Streptophyta</taxon>
        <taxon>Embryophyta</taxon>
        <taxon>Tracheophyta</taxon>
        <taxon>Spermatophyta</taxon>
        <taxon>Magnoliopsida</taxon>
        <taxon>eudicotyledons</taxon>
        <taxon>Gunneridae</taxon>
        <taxon>Pentapetalae</taxon>
        <taxon>rosids</taxon>
        <taxon>fabids</taxon>
        <taxon>Rosales</taxon>
        <taxon>Rosaceae</taxon>
        <taxon>Rosoideae</taxon>
        <taxon>Rosoideae incertae sedis</taxon>
        <taxon>Rubus</taxon>
    </lineage>
</organism>
<dbReference type="InterPro" id="IPR000719">
    <property type="entry name" value="Prot_kinase_dom"/>
</dbReference>
<dbReference type="GO" id="GO:0005524">
    <property type="term" value="F:ATP binding"/>
    <property type="evidence" value="ECO:0007669"/>
    <property type="project" value="InterPro"/>
</dbReference>
<name>A0AAW1WZE2_RUBAR</name>
<comment type="subcellular location">
    <subcellularLocation>
        <location evidence="1">Membrane</location>
        <topology evidence="1">Single-pass type I membrane protein</topology>
    </subcellularLocation>
</comment>
<dbReference type="PROSITE" id="PS50011">
    <property type="entry name" value="PROTEIN_KINASE_DOM"/>
    <property type="match status" value="1"/>
</dbReference>
<evidence type="ECO:0000259" key="2">
    <source>
        <dbReference type="PROSITE" id="PS50011"/>
    </source>
</evidence>
<dbReference type="GO" id="GO:0004672">
    <property type="term" value="F:protein kinase activity"/>
    <property type="evidence" value="ECO:0007669"/>
    <property type="project" value="InterPro"/>
</dbReference>
<protein>
    <recommendedName>
        <fullName evidence="2">Protein kinase domain-containing protein</fullName>
    </recommendedName>
</protein>
<reference evidence="3 4" key="1">
    <citation type="journal article" date="2023" name="G3 (Bethesda)">
        <title>A chromosome-length genome assembly and annotation of blackberry (Rubus argutus, cv. 'Hillquist').</title>
        <authorList>
            <person name="Bruna T."/>
            <person name="Aryal R."/>
            <person name="Dudchenko O."/>
            <person name="Sargent D.J."/>
            <person name="Mead D."/>
            <person name="Buti M."/>
            <person name="Cavallini A."/>
            <person name="Hytonen T."/>
            <person name="Andres J."/>
            <person name="Pham M."/>
            <person name="Weisz D."/>
            <person name="Mascagni F."/>
            <person name="Usai G."/>
            <person name="Natali L."/>
            <person name="Bassil N."/>
            <person name="Fernandez G.E."/>
            <person name="Lomsadze A."/>
            <person name="Armour M."/>
            <person name="Olukolu B."/>
            <person name="Poorten T."/>
            <person name="Britton C."/>
            <person name="Davik J."/>
            <person name="Ashrafi H."/>
            <person name="Aiden E.L."/>
            <person name="Borodovsky M."/>
            <person name="Worthington M."/>
        </authorList>
    </citation>
    <scope>NUCLEOTIDE SEQUENCE [LARGE SCALE GENOMIC DNA]</scope>
    <source>
        <strain evidence="3">PI 553951</strain>
    </source>
</reference>
<dbReference type="EMBL" id="JBEDUW010000005">
    <property type="protein sequence ID" value="KAK9930052.1"/>
    <property type="molecule type" value="Genomic_DNA"/>
</dbReference>
<evidence type="ECO:0000313" key="4">
    <source>
        <dbReference type="Proteomes" id="UP001457282"/>
    </source>
</evidence>
<comment type="caution">
    <text evidence="3">The sequence shown here is derived from an EMBL/GenBank/DDBJ whole genome shotgun (WGS) entry which is preliminary data.</text>
</comment>
<keyword evidence="4" id="KW-1185">Reference proteome</keyword>
<proteinExistence type="predicted"/>
<dbReference type="Pfam" id="PF07714">
    <property type="entry name" value="PK_Tyr_Ser-Thr"/>
    <property type="match status" value="2"/>
</dbReference>
<dbReference type="PANTHER" id="PTHR48006:SF92">
    <property type="entry name" value="LRR RECEPTOR-LIKE SERINE_THREONINE-PROTEIN KINASE GSO1"/>
    <property type="match status" value="1"/>
</dbReference>
<feature type="domain" description="Protein kinase" evidence="2">
    <location>
        <begin position="1"/>
        <end position="230"/>
    </location>
</feature>
<dbReference type="SUPFAM" id="SSF56112">
    <property type="entry name" value="Protein kinase-like (PK-like)"/>
    <property type="match status" value="1"/>
</dbReference>
<dbReference type="Proteomes" id="UP001457282">
    <property type="component" value="Unassembled WGS sequence"/>
</dbReference>
<gene>
    <name evidence="3" type="ORF">M0R45_027110</name>
</gene>
<dbReference type="InterPro" id="IPR011009">
    <property type="entry name" value="Kinase-like_dom_sf"/>
</dbReference>
<evidence type="ECO:0000313" key="3">
    <source>
        <dbReference type="EMBL" id="KAK9930052.1"/>
    </source>
</evidence>
<dbReference type="GO" id="GO:0016020">
    <property type="term" value="C:membrane"/>
    <property type="evidence" value="ECO:0007669"/>
    <property type="project" value="UniProtKB-SubCell"/>
</dbReference>
<sequence length="254" mass="28453">MFKSSTPMLGGRWGSSGSKSKEFDAEVQTLSSIRHINVVKLFCSITSEDSSLLVYEYLPNGSLWDRLHMCVKNKLDWDTRYEIAVGAAKGLEYLHHGCERLVIHRDVKSNSTHVVAGTHGYIAPEYGYTCKVNEKSDVYSFGVVLMELVTGKKPIDPSFGDNKDIVNWICGNLKSRESVLSVVDSYIPEAYREEVIKVLRIAILCTARLPELRPSMRSVVQMLEEAHEPRKLLGVVISKDGSAKKTEVLRGTEK</sequence>
<evidence type="ECO:0000256" key="1">
    <source>
        <dbReference type="ARBA" id="ARBA00004479"/>
    </source>
</evidence>
<accession>A0AAW1WZE2</accession>